<dbReference type="InterPro" id="IPR038389">
    <property type="entry name" value="PSMG2_sf"/>
</dbReference>
<dbReference type="SUPFAM" id="SSF159659">
    <property type="entry name" value="Cgl1923-like"/>
    <property type="match status" value="1"/>
</dbReference>
<sequence>MTSYTNDPVAAGTPTFDITTETEPSGTLLAGFSQFGLAGLTAVDYLVDHLDLEKTGHVTTDSLPTITPFENGRPRHHTRFFSRPDLDVTVLVGELVVPQLAARPVSDTVVDWMGDNGVDEVAVLSGVPVPHGPDQHRTFYIATDDFHERRLADADVPAMGTGFLDGVNAELLSRGIDSPLAAGVFVTPAHAQAPDVEAAIRLLDTVSDVYDLDVDTGPLESFAAEVAQHYEDLAERVENVEEDQRPEDRMYV</sequence>
<reference evidence="1 2" key="1">
    <citation type="journal article" date="2019" name="Int. J. Syst. Evol. Microbiol.">
        <title>The Global Catalogue of Microorganisms (GCM) 10K type strain sequencing project: providing services to taxonomists for standard genome sequencing and annotation.</title>
        <authorList>
            <consortium name="The Broad Institute Genomics Platform"/>
            <consortium name="The Broad Institute Genome Sequencing Center for Infectious Disease"/>
            <person name="Wu L."/>
            <person name="Ma J."/>
        </authorList>
    </citation>
    <scope>NUCLEOTIDE SEQUENCE [LARGE SCALE GENOMIC DNA]</scope>
    <source>
        <strain evidence="1 2">XZGYJ-43</strain>
    </source>
</reference>
<dbReference type="EMBL" id="JBHTAR010000011">
    <property type="protein sequence ID" value="MFC7201628.1"/>
    <property type="molecule type" value="Genomic_DNA"/>
</dbReference>
<dbReference type="GO" id="GO:0000502">
    <property type="term" value="C:proteasome complex"/>
    <property type="evidence" value="ECO:0007669"/>
    <property type="project" value="UniProtKB-KW"/>
</dbReference>
<dbReference type="Proteomes" id="UP001596447">
    <property type="component" value="Unassembled WGS sequence"/>
</dbReference>
<accession>A0ABD5Z906</accession>
<evidence type="ECO:0000313" key="1">
    <source>
        <dbReference type="EMBL" id="MFC7201628.1"/>
    </source>
</evidence>
<dbReference type="InterPro" id="IPR019151">
    <property type="entry name" value="Proteasome_assmbl_chaperone_2"/>
</dbReference>
<keyword evidence="1" id="KW-0647">Proteasome</keyword>
<protein>
    <submittedName>
        <fullName evidence="1">Proteasome assembly chaperone family protein</fullName>
    </submittedName>
</protein>
<organism evidence="1 2">
    <name type="scientific">Halospeciosus flavus</name>
    <dbReference type="NCBI Taxonomy" id="3032283"/>
    <lineage>
        <taxon>Archaea</taxon>
        <taxon>Methanobacteriati</taxon>
        <taxon>Methanobacteriota</taxon>
        <taxon>Stenosarchaea group</taxon>
        <taxon>Halobacteria</taxon>
        <taxon>Halobacteriales</taxon>
        <taxon>Halobacteriaceae</taxon>
        <taxon>Halospeciosus</taxon>
    </lineage>
</organism>
<comment type="caution">
    <text evidence="1">The sequence shown here is derived from an EMBL/GenBank/DDBJ whole genome shotgun (WGS) entry which is preliminary data.</text>
</comment>
<evidence type="ECO:0000313" key="2">
    <source>
        <dbReference type="Proteomes" id="UP001596447"/>
    </source>
</evidence>
<proteinExistence type="predicted"/>
<dbReference type="Gene3D" id="3.40.50.10900">
    <property type="entry name" value="PAC-like subunit"/>
    <property type="match status" value="1"/>
</dbReference>
<dbReference type="PANTHER" id="PTHR35610">
    <property type="entry name" value="3-ISOPROPYLMALATE DEHYDRATASE-RELATED"/>
    <property type="match status" value="1"/>
</dbReference>
<dbReference type="RefSeq" id="WP_279528368.1">
    <property type="nucleotide sequence ID" value="NZ_CP122312.1"/>
</dbReference>
<dbReference type="Pfam" id="PF09754">
    <property type="entry name" value="PAC2"/>
    <property type="match status" value="1"/>
</dbReference>
<dbReference type="PANTHER" id="PTHR35610:SF3">
    <property type="entry name" value="PROTEASOME ASSEMBLY CHAPERONE FAMILY PROTEIN"/>
    <property type="match status" value="1"/>
</dbReference>
<name>A0ABD5Z906_9EURY</name>
<dbReference type="AlphaFoldDB" id="A0ABD5Z906"/>
<gene>
    <name evidence="1" type="ORF">ACFQJ9_19820</name>
</gene>
<keyword evidence="2" id="KW-1185">Reference proteome</keyword>